<evidence type="ECO:0000256" key="2">
    <source>
        <dbReference type="ARBA" id="ARBA00014871"/>
    </source>
</evidence>
<accession>A0ABM4B8E7</accession>
<feature type="domain" description="MPN" evidence="4">
    <location>
        <begin position="39"/>
        <end position="174"/>
    </location>
</feature>
<keyword evidence="5" id="KW-1185">Reference proteome</keyword>
<organism evidence="5 6">
    <name type="scientific">Hydra vulgaris</name>
    <name type="common">Hydra</name>
    <name type="synonym">Hydra attenuata</name>
    <dbReference type="NCBI Taxonomy" id="6087"/>
    <lineage>
        <taxon>Eukaryota</taxon>
        <taxon>Metazoa</taxon>
        <taxon>Cnidaria</taxon>
        <taxon>Hydrozoa</taxon>
        <taxon>Hydroidolina</taxon>
        <taxon>Anthoathecata</taxon>
        <taxon>Aplanulata</taxon>
        <taxon>Hydridae</taxon>
        <taxon>Hydra</taxon>
    </lineage>
</organism>
<evidence type="ECO:0000256" key="1">
    <source>
        <dbReference type="ARBA" id="ARBA00010893"/>
    </source>
</evidence>
<dbReference type="GeneID" id="136075564"/>
<dbReference type="InterPro" id="IPR033859">
    <property type="entry name" value="MPN_CSN6"/>
</dbReference>
<dbReference type="Pfam" id="PF01398">
    <property type="entry name" value="JAB"/>
    <property type="match status" value="1"/>
</dbReference>
<evidence type="ECO:0000313" key="6">
    <source>
        <dbReference type="RefSeq" id="XP_065645148.1"/>
    </source>
</evidence>
<evidence type="ECO:0000256" key="3">
    <source>
        <dbReference type="RuleBase" id="RU367006"/>
    </source>
</evidence>
<keyword evidence="3" id="KW-0736">Signalosome</keyword>
<dbReference type="Pfam" id="PF13012">
    <property type="entry name" value="MitMem_reg"/>
    <property type="match status" value="1"/>
</dbReference>
<keyword evidence="3" id="KW-0539">Nucleus</keyword>
<name>A0ABM4B8E7_HYDVU</name>
<comment type="similarity">
    <text evidence="1 3">Belongs to the peptidase M67A family. CSN6 subfamily.</text>
</comment>
<sequence length="327" mass="36853">MFSQIKRAKISSTANMKTLESFSDKQCGFVTDAQASVCVTLHPLVIMNISDHFTRIKAQEGGNPQIYGALLGKQNGRNLELFNSFELQHSINETGKVIIELAYFHSKEEQFRQVFKDLDFLGWYTVGYSEATECDITVHKQLTVINESSLLLKLDPFSKSANLPITIYESMLDIVNEQPRTSFIEISYTLASEEAERIGVDHVARLSSTGHSDVSQVSEHMQVDKSAVQMLYSRIETILQYVKAVQNGEIPLNQEIMRECLSLCQRLPVLNTNSFKEDLLKQYNDVSLMSYLAVITKGCNISNEMIAKLNALPDRHGGGRRVRGLLF</sequence>
<dbReference type="InterPro" id="IPR000555">
    <property type="entry name" value="JAMM/MPN+_dom"/>
</dbReference>
<comment type="function">
    <text evidence="3">Component of the COP9 signalosome complex (CSN), a complex involved in various cellular and developmental processes.</text>
</comment>
<dbReference type="InterPro" id="IPR024969">
    <property type="entry name" value="EIF3F/CSN6-like_C"/>
</dbReference>
<gene>
    <name evidence="6" type="primary">LOC136075564</name>
</gene>
<dbReference type="PANTHER" id="PTHR10540:SF8">
    <property type="entry name" value="COP9 SIGNALOSOME COMPLEX SUBUNIT 6"/>
    <property type="match status" value="1"/>
</dbReference>
<protein>
    <recommendedName>
        <fullName evidence="2 3">COP9 signalosome complex subunit 6</fullName>
    </recommendedName>
</protein>
<evidence type="ECO:0000259" key="4">
    <source>
        <dbReference type="PROSITE" id="PS50249"/>
    </source>
</evidence>
<dbReference type="SMART" id="SM00232">
    <property type="entry name" value="JAB_MPN"/>
    <property type="match status" value="1"/>
</dbReference>
<dbReference type="Proteomes" id="UP001652625">
    <property type="component" value="Chromosome 01"/>
</dbReference>
<comment type="subcellular location">
    <subcellularLocation>
        <location evidence="3">Cytoplasm</location>
    </subcellularLocation>
    <subcellularLocation>
        <location evidence="3">Nucleus</location>
    </subcellularLocation>
</comment>
<reference evidence="5" key="1">
    <citation type="submission" date="2025-05" db="UniProtKB">
        <authorList>
            <consortium name="RefSeq"/>
        </authorList>
    </citation>
    <scope>NUCLEOTIDE SEQUENCE [LARGE SCALE GENOMIC DNA]</scope>
</reference>
<proteinExistence type="inferred from homology"/>
<dbReference type="Gene3D" id="3.40.140.10">
    <property type="entry name" value="Cytidine Deaminase, domain 2"/>
    <property type="match status" value="1"/>
</dbReference>
<evidence type="ECO:0000313" key="5">
    <source>
        <dbReference type="Proteomes" id="UP001652625"/>
    </source>
</evidence>
<dbReference type="RefSeq" id="XP_065645148.1">
    <property type="nucleotide sequence ID" value="XM_065789076.1"/>
</dbReference>
<dbReference type="InterPro" id="IPR037518">
    <property type="entry name" value="MPN"/>
</dbReference>
<dbReference type="PROSITE" id="PS50249">
    <property type="entry name" value="MPN"/>
    <property type="match status" value="1"/>
</dbReference>
<keyword evidence="3" id="KW-0963">Cytoplasm</keyword>
<dbReference type="CDD" id="cd08063">
    <property type="entry name" value="MPN_CSN6"/>
    <property type="match status" value="1"/>
</dbReference>
<dbReference type="PANTHER" id="PTHR10540">
    <property type="entry name" value="EUKARYOTIC TRANSLATION INITIATION FACTOR 3 SUBUNIT F-RELATED"/>
    <property type="match status" value="1"/>
</dbReference>
<reference evidence="6" key="2">
    <citation type="submission" date="2025-08" db="UniProtKB">
        <authorList>
            <consortium name="RefSeq"/>
        </authorList>
    </citation>
    <scope>IDENTIFICATION</scope>
</reference>